<protein>
    <submittedName>
        <fullName evidence="1">Uncharacterized protein</fullName>
    </submittedName>
</protein>
<dbReference type="HOGENOM" id="CLU_2777627_0_0_1"/>
<organism evidence="1 2">
    <name type="scientific">Suillus luteus UH-Slu-Lm8-n1</name>
    <dbReference type="NCBI Taxonomy" id="930992"/>
    <lineage>
        <taxon>Eukaryota</taxon>
        <taxon>Fungi</taxon>
        <taxon>Dikarya</taxon>
        <taxon>Basidiomycota</taxon>
        <taxon>Agaricomycotina</taxon>
        <taxon>Agaricomycetes</taxon>
        <taxon>Agaricomycetidae</taxon>
        <taxon>Boletales</taxon>
        <taxon>Suillineae</taxon>
        <taxon>Suillaceae</taxon>
        <taxon>Suillus</taxon>
    </lineage>
</organism>
<proteinExistence type="predicted"/>
<dbReference type="EMBL" id="KN835179">
    <property type="protein sequence ID" value="KIK45078.1"/>
    <property type="molecule type" value="Genomic_DNA"/>
</dbReference>
<sequence length="69" mass="7839">MTLGCKLYAYYSAAPSSTRSLYKRRNESGLWIPKSTKCLGHALLDVCDLVVTQIILYCMYDTRKVRGDT</sequence>
<name>A0A0D0BPK8_9AGAM</name>
<accession>A0A0D0BPK8</accession>
<reference evidence="1 2" key="1">
    <citation type="submission" date="2014-04" db="EMBL/GenBank/DDBJ databases">
        <authorList>
            <consortium name="DOE Joint Genome Institute"/>
            <person name="Kuo A."/>
            <person name="Ruytinx J."/>
            <person name="Rineau F."/>
            <person name="Colpaert J."/>
            <person name="Kohler A."/>
            <person name="Nagy L.G."/>
            <person name="Floudas D."/>
            <person name="Copeland A."/>
            <person name="Barry K.W."/>
            <person name="Cichocki N."/>
            <person name="Veneault-Fourrey C."/>
            <person name="LaButti K."/>
            <person name="Lindquist E.A."/>
            <person name="Lipzen A."/>
            <person name="Lundell T."/>
            <person name="Morin E."/>
            <person name="Murat C."/>
            <person name="Sun H."/>
            <person name="Tunlid A."/>
            <person name="Henrissat B."/>
            <person name="Grigoriev I.V."/>
            <person name="Hibbett D.S."/>
            <person name="Martin F."/>
            <person name="Nordberg H.P."/>
            <person name="Cantor M.N."/>
            <person name="Hua S.X."/>
        </authorList>
    </citation>
    <scope>NUCLEOTIDE SEQUENCE [LARGE SCALE GENOMIC DNA]</scope>
    <source>
        <strain evidence="1 2">UH-Slu-Lm8-n1</strain>
    </source>
</reference>
<evidence type="ECO:0000313" key="1">
    <source>
        <dbReference type="EMBL" id="KIK45078.1"/>
    </source>
</evidence>
<reference evidence="2" key="2">
    <citation type="submission" date="2015-01" db="EMBL/GenBank/DDBJ databases">
        <title>Evolutionary Origins and Diversification of the Mycorrhizal Mutualists.</title>
        <authorList>
            <consortium name="DOE Joint Genome Institute"/>
            <consortium name="Mycorrhizal Genomics Consortium"/>
            <person name="Kohler A."/>
            <person name="Kuo A."/>
            <person name="Nagy L.G."/>
            <person name="Floudas D."/>
            <person name="Copeland A."/>
            <person name="Barry K.W."/>
            <person name="Cichocki N."/>
            <person name="Veneault-Fourrey C."/>
            <person name="LaButti K."/>
            <person name="Lindquist E.A."/>
            <person name="Lipzen A."/>
            <person name="Lundell T."/>
            <person name="Morin E."/>
            <person name="Murat C."/>
            <person name="Riley R."/>
            <person name="Ohm R."/>
            <person name="Sun H."/>
            <person name="Tunlid A."/>
            <person name="Henrissat B."/>
            <person name="Grigoriev I.V."/>
            <person name="Hibbett D.S."/>
            <person name="Martin F."/>
        </authorList>
    </citation>
    <scope>NUCLEOTIDE SEQUENCE [LARGE SCALE GENOMIC DNA]</scope>
    <source>
        <strain evidence="2">UH-Slu-Lm8-n1</strain>
    </source>
</reference>
<dbReference type="Proteomes" id="UP000054485">
    <property type="component" value="Unassembled WGS sequence"/>
</dbReference>
<dbReference type="InParanoid" id="A0A0D0BPK8"/>
<keyword evidence="2" id="KW-1185">Reference proteome</keyword>
<gene>
    <name evidence="1" type="ORF">CY34DRAFT_568083</name>
</gene>
<dbReference type="AlphaFoldDB" id="A0A0D0BPK8"/>
<evidence type="ECO:0000313" key="2">
    <source>
        <dbReference type="Proteomes" id="UP000054485"/>
    </source>
</evidence>